<dbReference type="InterPro" id="IPR036116">
    <property type="entry name" value="FN3_sf"/>
</dbReference>
<dbReference type="Gene3D" id="2.60.40.10">
    <property type="entry name" value="Immunoglobulins"/>
    <property type="match status" value="1"/>
</dbReference>
<dbReference type="Pfam" id="PF16318">
    <property type="entry name" value="DUF4957"/>
    <property type="match status" value="1"/>
</dbReference>
<dbReference type="InterPro" id="IPR012334">
    <property type="entry name" value="Pectin_lyas_fold"/>
</dbReference>
<accession>A0A0B8T0E6</accession>
<proteinExistence type="predicted"/>
<keyword evidence="3" id="KW-1185">Reference proteome</keyword>
<name>A0A0B8T0E6_9SPHI</name>
<dbReference type="AlphaFoldDB" id="A0A0B8T0E6"/>
<sequence>MMIKKSICWLIPLAVAYGSITSCSKDMTQEVAELNLDRALSPTGVLAQVVNRTSVRLQWNKMHNADSYVVEIFDNPTFTGEAAMRIDDVQYAQLPLIVPGLNGETAYTVRIQAIGSNAPSKFSTATFTTDTEQILQAIDPDKLTSSSVVLNWPATVMATSIVISPGNIERPVTAEEVRAGEAMIGGLQSNVTYTARLVNGNRTRGTMTFTTLLGDNVTMVDPGQNLADVIAAAKDGDLLALEPGTYVINSDLTVDKNITIQGFRTADKPILRGAAFKLSKGIGFELKDLVLDGTGGSGNQTIVYNDDTKYEAFLMEGCEVKNYVKGLYHVNKKTRIRSTIFKNNLIHQIECNGGDLIDYRTGLSDVFVFEDNTVYNSALARDVFRMDAGGSTEFPGVKSLITIANNTFYNIANGSKRILYIRLTNHEVSFTKNIIANSQSIYTNNANLQIKEFSRNNYFNTPNINGTMPVTESAGTNLDPQFADPASGNFTVNNLDLKLNGIGASRWR</sequence>
<comment type="caution">
    <text evidence="2">The sequence shown here is derived from an EMBL/GenBank/DDBJ whole genome shotgun (WGS) entry which is preliminary data.</text>
</comment>
<dbReference type="InterPro" id="IPR011050">
    <property type="entry name" value="Pectin_lyase_fold/virulence"/>
</dbReference>
<dbReference type="eggNOG" id="ENOG502Z7QF">
    <property type="taxonomic scope" value="Bacteria"/>
</dbReference>
<dbReference type="SUPFAM" id="SSF51126">
    <property type="entry name" value="Pectin lyase-like"/>
    <property type="match status" value="1"/>
</dbReference>
<evidence type="ECO:0000259" key="1">
    <source>
        <dbReference type="PROSITE" id="PS50853"/>
    </source>
</evidence>
<dbReference type="Gene3D" id="2.160.20.10">
    <property type="entry name" value="Single-stranded right-handed beta-helix, Pectin lyase-like"/>
    <property type="match status" value="1"/>
</dbReference>
<dbReference type="InterPro" id="IPR032530">
    <property type="entry name" value="DUF4957"/>
</dbReference>
<dbReference type="InterPro" id="IPR003961">
    <property type="entry name" value="FN3_dom"/>
</dbReference>
<reference evidence="3" key="1">
    <citation type="submission" date="2014-04" db="EMBL/GenBank/DDBJ databases">
        <title>Whole-Genome optical mapping and complete genome sequence of Sphingobacterium deserti sp. nov., a new spaces isolated from desert in the west of China.</title>
        <authorList>
            <person name="Teng C."/>
            <person name="Zhou Z."/>
            <person name="Li X."/>
            <person name="Chen M."/>
            <person name="Lin M."/>
            <person name="Wang L."/>
            <person name="Su S."/>
            <person name="Zhang C."/>
            <person name="Zhang W."/>
        </authorList>
    </citation>
    <scope>NUCLEOTIDE SEQUENCE [LARGE SCALE GENOMIC DNA]</scope>
    <source>
        <strain evidence="3">ACCC05744</strain>
    </source>
</reference>
<dbReference type="Pfam" id="PF17161">
    <property type="entry name" value="DUF5123"/>
    <property type="match status" value="1"/>
</dbReference>
<dbReference type="Proteomes" id="UP000031802">
    <property type="component" value="Unassembled WGS sequence"/>
</dbReference>
<dbReference type="SUPFAM" id="SSF49265">
    <property type="entry name" value="Fibronectin type III"/>
    <property type="match status" value="1"/>
</dbReference>
<dbReference type="CDD" id="cd00063">
    <property type="entry name" value="FN3"/>
    <property type="match status" value="1"/>
</dbReference>
<dbReference type="PROSITE" id="PS51257">
    <property type="entry name" value="PROKAR_LIPOPROTEIN"/>
    <property type="match status" value="1"/>
</dbReference>
<dbReference type="InterPro" id="IPR013783">
    <property type="entry name" value="Ig-like_fold"/>
</dbReference>
<dbReference type="PROSITE" id="PS50853">
    <property type="entry name" value="FN3"/>
    <property type="match status" value="1"/>
</dbReference>
<evidence type="ECO:0000313" key="3">
    <source>
        <dbReference type="Proteomes" id="UP000031802"/>
    </source>
</evidence>
<dbReference type="SMART" id="SM00060">
    <property type="entry name" value="FN3"/>
    <property type="match status" value="2"/>
</dbReference>
<feature type="domain" description="Fibronectin type-III" evidence="1">
    <location>
        <begin position="41"/>
        <end position="134"/>
    </location>
</feature>
<reference evidence="2 3" key="2">
    <citation type="journal article" date="2015" name="PLoS ONE">
        <title>Whole-Genome Optical Mapping and Finished Genome Sequence of Sphingobacterium deserti sp. nov., a New Species Isolated from the Western Desert of China.</title>
        <authorList>
            <person name="Teng C."/>
            <person name="Zhou Z."/>
            <person name="Molnar I."/>
            <person name="Li X."/>
            <person name="Tang R."/>
            <person name="Chen M."/>
            <person name="Wang L."/>
            <person name="Su S."/>
            <person name="Zhang W."/>
            <person name="Lin M."/>
        </authorList>
    </citation>
    <scope>NUCLEOTIDE SEQUENCE [LARGE SCALE GENOMIC DNA]</scope>
    <source>
        <strain evidence="3">ACCC05744</strain>
    </source>
</reference>
<organism evidence="2 3">
    <name type="scientific">Sphingobacterium deserti</name>
    <dbReference type="NCBI Taxonomy" id="1229276"/>
    <lineage>
        <taxon>Bacteria</taxon>
        <taxon>Pseudomonadati</taxon>
        <taxon>Bacteroidota</taxon>
        <taxon>Sphingobacteriia</taxon>
        <taxon>Sphingobacteriales</taxon>
        <taxon>Sphingobacteriaceae</taxon>
        <taxon>Sphingobacterium</taxon>
    </lineage>
</organism>
<dbReference type="InterPro" id="IPR033427">
    <property type="entry name" value="DUF5123"/>
</dbReference>
<dbReference type="STRING" id="1229276.DI53_2481"/>
<dbReference type="EMBL" id="JJMU01000042">
    <property type="protein sequence ID" value="KGE13741.1"/>
    <property type="molecule type" value="Genomic_DNA"/>
</dbReference>
<protein>
    <submittedName>
        <fullName evidence="2">Fibronectin type III domain protein</fullName>
    </submittedName>
</protein>
<gene>
    <name evidence="2" type="ORF">DI53_2481</name>
</gene>
<dbReference type="PATRIC" id="fig|1229276.3.peg.2554"/>
<evidence type="ECO:0000313" key="2">
    <source>
        <dbReference type="EMBL" id="KGE13741.1"/>
    </source>
</evidence>